<dbReference type="PATRIC" id="fig|1365251.3.peg.634"/>
<reference evidence="1 2" key="1">
    <citation type="submission" date="2013-07" db="EMBL/GenBank/DDBJ databases">
        <title>Comparative Genomic and Metabolomic Analysis of Twelve Strains of Pseudoalteromonas luteoviolacea.</title>
        <authorList>
            <person name="Vynne N.G."/>
            <person name="Mansson M."/>
            <person name="Gram L."/>
        </authorList>
    </citation>
    <scope>NUCLEOTIDE SEQUENCE [LARGE SCALE GENOMIC DNA]</scope>
    <source>
        <strain evidence="1 2">H33</strain>
    </source>
</reference>
<dbReference type="RefSeq" id="WP_063360339.1">
    <property type="nucleotide sequence ID" value="NZ_AUXZ01000046.1"/>
</dbReference>
<accession>A0A161Y9U6</accession>
<comment type="caution">
    <text evidence="1">The sequence shown here is derived from an EMBL/GenBank/DDBJ whole genome shotgun (WGS) entry which is preliminary data.</text>
</comment>
<evidence type="ECO:0000313" key="2">
    <source>
        <dbReference type="Proteomes" id="UP000076503"/>
    </source>
</evidence>
<name>A0A161Y9U6_9GAMM</name>
<dbReference type="OrthoDB" id="6293447at2"/>
<protein>
    <submittedName>
        <fullName evidence="1">Uncharacterized protein</fullName>
    </submittedName>
</protein>
<dbReference type="AlphaFoldDB" id="A0A161Y9U6"/>
<proteinExistence type="predicted"/>
<organism evidence="1 2">
    <name type="scientific">Pseudoalteromonas luteoviolacea H33</name>
    <dbReference type="NCBI Taxonomy" id="1365251"/>
    <lineage>
        <taxon>Bacteria</taxon>
        <taxon>Pseudomonadati</taxon>
        <taxon>Pseudomonadota</taxon>
        <taxon>Gammaproteobacteria</taxon>
        <taxon>Alteromonadales</taxon>
        <taxon>Pseudoalteromonadaceae</taxon>
        <taxon>Pseudoalteromonas</taxon>
    </lineage>
</organism>
<evidence type="ECO:0000313" key="1">
    <source>
        <dbReference type="EMBL" id="KZN53314.1"/>
    </source>
</evidence>
<dbReference type="Proteomes" id="UP000076503">
    <property type="component" value="Unassembled WGS sequence"/>
</dbReference>
<gene>
    <name evidence="1" type="ORF">N476_08565</name>
</gene>
<dbReference type="EMBL" id="AUXZ01000046">
    <property type="protein sequence ID" value="KZN53314.1"/>
    <property type="molecule type" value="Genomic_DNA"/>
</dbReference>
<sequence>MALLKQISTGKVVASGIHNLESAKEVAALAGYVEGDYEIVYSAEEVAQARLSDYQAKSDHLFIDYMANLTEFGDSAQATLDAKQSWLAARAEIKASYPKS</sequence>